<sequence length="59" mass="6832">MAIVEDSAWWFLKTMGRKHRRESGRTQKQVGDDIERSEDTIRAWELGRADIPVALAALY</sequence>
<dbReference type="InterPro" id="IPR010982">
    <property type="entry name" value="Lambda_DNA-bd_dom_sf"/>
</dbReference>
<dbReference type="SUPFAM" id="SSF47413">
    <property type="entry name" value="lambda repressor-like DNA-binding domains"/>
    <property type="match status" value="1"/>
</dbReference>
<evidence type="ECO:0000313" key="1">
    <source>
        <dbReference type="EMBL" id="MBO3731946.1"/>
    </source>
</evidence>
<comment type="caution">
    <text evidence="1">The sequence shown here is derived from an EMBL/GenBank/DDBJ whole genome shotgun (WGS) entry which is preliminary data.</text>
</comment>
<gene>
    <name evidence="1" type="ORF">J5V16_03870</name>
</gene>
<dbReference type="RefSeq" id="WP_208494695.1">
    <property type="nucleotide sequence ID" value="NZ_JAGFNP010000002.1"/>
</dbReference>
<dbReference type="Proteomes" id="UP000681341">
    <property type="component" value="Unassembled WGS sequence"/>
</dbReference>
<accession>A0ABS3TZK7</accession>
<proteinExistence type="predicted"/>
<evidence type="ECO:0000313" key="2">
    <source>
        <dbReference type="Proteomes" id="UP000681341"/>
    </source>
</evidence>
<name>A0ABS3TZK7_9ACTN</name>
<protein>
    <submittedName>
        <fullName evidence="1">Helix-turn-helix domain-containing protein</fullName>
    </submittedName>
</protein>
<dbReference type="EMBL" id="JAGFNP010000002">
    <property type="protein sequence ID" value="MBO3731946.1"/>
    <property type="molecule type" value="Genomic_DNA"/>
</dbReference>
<organism evidence="1 2">
    <name type="scientific">Glycomyces niveus</name>
    <dbReference type="NCBI Taxonomy" id="2820287"/>
    <lineage>
        <taxon>Bacteria</taxon>
        <taxon>Bacillati</taxon>
        <taxon>Actinomycetota</taxon>
        <taxon>Actinomycetes</taxon>
        <taxon>Glycomycetales</taxon>
        <taxon>Glycomycetaceae</taxon>
        <taxon>Glycomyces</taxon>
    </lineage>
</organism>
<reference evidence="1 2" key="1">
    <citation type="submission" date="2021-03" db="EMBL/GenBank/DDBJ databases">
        <title>Glycomyces sp. nov., a novel actinomycete isolated from soil.</title>
        <authorList>
            <person name="Yang X."/>
            <person name="Xu X."/>
        </authorList>
    </citation>
    <scope>NUCLEOTIDE SEQUENCE [LARGE SCALE GENOMIC DNA]</scope>
    <source>
        <strain evidence="1 2">NEAU-S30</strain>
    </source>
</reference>
<keyword evidence="2" id="KW-1185">Reference proteome</keyword>
<dbReference type="Gene3D" id="1.10.260.40">
    <property type="entry name" value="lambda repressor-like DNA-binding domains"/>
    <property type="match status" value="1"/>
</dbReference>